<gene>
    <name evidence="3" type="ORF">GCM10010178_09720</name>
</gene>
<sequence length="894" mass="101137">MPGPVSHTGAMGEQAERARLAESETPTSPWRLWGPYLSGRQWGTVREDYSPEGDAWASFPFDHARARAYRWGEDGIAGICDVHGFLNLAVALWNGNDPILKERYFGLTNSEGNHGEDVKEHWWLTDGTPTHSWMQVVYRYPQKEFPYGQLREMARNAGRENREPELADTGVLDENRFFDVEVTYAKAGTDDICVEIRATNHGPDDAPLHLLPQLWFRNTWAWGRDERPCQLVASTATGRTVTADHGNLGRYTLHLDGAPSMLMTDNESNEMSLFGAERNPSPWTKDGICNYVVHGSTSTCQVVGPDGDEAAGTKFAAWYSFDPVEPGETVAIRLRLTGGDGHPDPFGPSFDETLRARKLEADEFHDAIAPEANPEEKHVLRRALAGLMWTKQHYRFRTRDWLDGDPTKPEAPSSRRTPEARNVHWRHLDVADVISMPDEWEYPWFAAWDLAFHTIPFTLVDPAFAKEQLLLFCREWMMHPNGQIPAYEWEFGDVNPPVHAWAALQVYRADGSKDRKFLAKIFHKLLLNFSWWVNRKDADGSYLFEGGFLGMDNIGPVNRSEPMLGEWRLEQSDATSWMAAYSLHLMQIALELARTDESYEDVATKFVEHFLSIAEAFTHFGSSGSGIWHDEDGFCYDRVSRRHPDGSVESEPVRVRSMVGLIPLLASAVLEPWVLSELHGFTSRLEHLLKRRPELRQFITFHDKRGAFVSLLDEHKLRRVLHRMLDEHEFLSPHGIRSLSAAHREGLEVKVAGQEHRMGYEPGESTSPMFGGNSNWRGPVWLPTNALLVEALRTVCAFHDGTFQVEMPTHSGRHLTAGQVADELSDRLIALFLPDGDGRRPSDGKRIEASESPLWRNHVTFSEYFDGDTGEGLGATHQTGWTALVAGLLTARRR</sequence>
<reference evidence="4" key="1">
    <citation type="journal article" date="2019" name="Int. J. Syst. Evol. Microbiol.">
        <title>The Global Catalogue of Microorganisms (GCM) 10K type strain sequencing project: providing services to taxonomists for standard genome sequencing and annotation.</title>
        <authorList>
            <consortium name="The Broad Institute Genomics Platform"/>
            <consortium name="The Broad Institute Genome Sequencing Center for Infectious Disease"/>
            <person name="Wu L."/>
            <person name="Ma J."/>
        </authorList>
    </citation>
    <scope>NUCLEOTIDE SEQUENCE [LARGE SCALE GENOMIC DNA]</scope>
    <source>
        <strain evidence="4">JCM 3296</strain>
    </source>
</reference>
<dbReference type="PANTHER" id="PTHR10412:SF10">
    <property type="entry name" value="GLYCOSYL HYDROLASE FAMILY 63 C-TERMINAL DOMAIN-CONTAINING PROTEIN"/>
    <property type="match status" value="1"/>
</dbReference>
<dbReference type="Gene3D" id="1.50.10.10">
    <property type="match status" value="2"/>
</dbReference>
<keyword evidence="4" id="KW-1185">Reference proteome</keyword>
<protein>
    <submittedName>
        <fullName evidence="3">Glucosidase</fullName>
    </submittedName>
</protein>
<dbReference type="InterPro" id="IPR054491">
    <property type="entry name" value="MGH1-like_GH"/>
</dbReference>
<dbReference type="InterPro" id="IPR012341">
    <property type="entry name" value="6hp_glycosidase-like_sf"/>
</dbReference>
<evidence type="ECO:0000259" key="2">
    <source>
        <dbReference type="Pfam" id="PF22422"/>
    </source>
</evidence>
<evidence type="ECO:0000313" key="4">
    <source>
        <dbReference type="Proteomes" id="UP000649573"/>
    </source>
</evidence>
<evidence type="ECO:0000313" key="3">
    <source>
        <dbReference type="EMBL" id="GGU19738.1"/>
    </source>
</evidence>
<name>A0ABQ2UBM5_9PSEU</name>
<proteinExistence type="predicted"/>
<evidence type="ECO:0000256" key="1">
    <source>
        <dbReference type="SAM" id="MobiDB-lite"/>
    </source>
</evidence>
<dbReference type="Pfam" id="PF22422">
    <property type="entry name" value="MGH1-like_GH"/>
    <property type="match status" value="2"/>
</dbReference>
<organism evidence="3 4">
    <name type="scientific">Lentzea flava</name>
    <dbReference type="NCBI Taxonomy" id="103732"/>
    <lineage>
        <taxon>Bacteria</taxon>
        <taxon>Bacillati</taxon>
        <taxon>Actinomycetota</taxon>
        <taxon>Actinomycetes</taxon>
        <taxon>Pseudonocardiales</taxon>
        <taxon>Pseudonocardiaceae</taxon>
        <taxon>Lentzea</taxon>
    </lineage>
</organism>
<feature type="domain" description="Mannosylglycerate hydrolase MGH1-like glycoside hydrolase" evidence="2">
    <location>
        <begin position="709"/>
        <end position="879"/>
    </location>
</feature>
<dbReference type="PANTHER" id="PTHR10412">
    <property type="entry name" value="MANNOSYL-OLIGOSACCHARIDE GLUCOSIDASE"/>
    <property type="match status" value="1"/>
</dbReference>
<dbReference type="EMBL" id="BMRE01000002">
    <property type="protein sequence ID" value="GGU19738.1"/>
    <property type="molecule type" value="Genomic_DNA"/>
</dbReference>
<feature type="region of interest" description="Disordered" evidence="1">
    <location>
        <begin position="1"/>
        <end position="26"/>
    </location>
</feature>
<feature type="domain" description="Mannosylglycerate hydrolase MGH1-like glycoside hydrolase" evidence="2">
    <location>
        <begin position="442"/>
        <end position="668"/>
    </location>
</feature>
<comment type="caution">
    <text evidence="3">The sequence shown here is derived from an EMBL/GenBank/DDBJ whole genome shotgun (WGS) entry which is preliminary data.</text>
</comment>
<dbReference type="Proteomes" id="UP000649573">
    <property type="component" value="Unassembled WGS sequence"/>
</dbReference>
<accession>A0ABQ2UBM5</accession>
<dbReference type="InterPro" id="IPR008928">
    <property type="entry name" value="6-hairpin_glycosidase_sf"/>
</dbReference>
<dbReference type="InterPro" id="IPR004888">
    <property type="entry name" value="Glycoside_hydrolase_63"/>
</dbReference>
<dbReference type="SUPFAM" id="SSF48208">
    <property type="entry name" value="Six-hairpin glycosidases"/>
    <property type="match status" value="1"/>
</dbReference>